<keyword evidence="1" id="KW-0489">Methyltransferase</keyword>
<accession>A0A239L4X4</accession>
<gene>
    <name evidence="1" type="ORF">SAMN05421642_11234</name>
</gene>
<reference evidence="2" key="1">
    <citation type="submission" date="2017-06" db="EMBL/GenBank/DDBJ databases">
        <authorList>
            <person name="Varghese N."/>
            <person name="Submissions S."/>
        </authorList>
    </citation>
    <scope>NUCLEOTIDE SEQUENCE [LARGE SCALE GENOMIC DNA]</scope>
    <source>
        <strain evidence="2">JCM 23211</strain>
    </source>
</reference>
<evidence type="ECO:0000313" key="1">
    <source>
        <dbReference type="EMBL" id="SNT25375.1"/>
    </source>
</evidence>
<dbReference type="Gene3D" id="3.40.50.150">
    <property type="entry name" value="Vaccinia Virus protein VP39"/>
    <property type="match status" value="1"/>
</dbReference>
<dbReference type="Proteomes" id="UP000198327">
    <property type="component" value="Unassembled WGS sequence"/>
</dbReference>
<dbReference type="InterPro" id="IPR029063">
    <property type="entry name" value="SAM-dependent_MTases_sf"/>
</dbReference>
<keyword evidence="2" id="KW-1185">Reference proteome</keyword>
<dbReference type="OrthoDB" id="4455946at2"/>
<sequence>MGLQQLEAMVQETVTAGEPFEYGADESELNYLASLAARPGTQLICEVGFNAGFSSWAFLGASPSTVVYSFDLANYAYSAAAKAHIDELFPGRHTLIQGDSHSTIREFAQSFPDMRFDVVFVDGDHSLEGARADLADLRALATHETVVVMDDITPWLWFGEGPTQAWQEATVSGSIVHTNYYRDGEPVDVVEQPASRAWAEGRYPA</sequence>
<evidence type="ECO:0000313" key="2">
    <source>
        <dbReference type="Proteomes" id="UP000198327"/>
    </source>
</evidence>
<dbReference type="SUPFAM" id="SSF53335">
    <property type="entry name" value="S-adenosyl-L-methionine-dependent methyltransferases"/>
    <property type="match status" value="1"/>
</dbReference>
<keyword evidence="1" id="KW-0808">Transferase</keyword>
<dbReference type="RefSeq" id="WP_089249301.1">
    <property type="nucleotide sequence ID" value="NZ_FZOW01000012.1"/>
</dbReference>
<name>A0A239L4X4_9NOCA</name>
<dbReference type="AlphaFoldDB" id="A0A239L4X4"/>
<dbReference type="STRING" id="398843.A3K89_09400"/>
<dbReference type="EMBL" id="FZOW01000012">
    <property type="protein sequence ID" value="SNT25375.1"/>
    <property type="molecule type" value="Genomic_DNA"/>
</dbReference>
<dbReference type="GO" id="GO:0008168">
    <property type="term" value="F:methyltransferase activity"/>
    <property type="evidence" value="ECO:0007669"/>
    <property type="project" value="UniProtKB-KW"/>
</dbReference>
<dbReference type="Pfam" id="PF13578">
    <property type="entry name" value="Methyltransf_24"/>
    <property type="match status" value="1"/>
</dbReference>
<protein>
    <submittedName>
        <fullName evidence="1">Methyltransferase domain-containing protein</fullName>
    </submittedName>
</protein>
<dbReference type="GO" id="GO:0032259">
    <property type="term" value="P:methylation"/>
    <property type="evidence" value="ECO:0007669"/>
    <property type="project" value="UniProtKB-KW"/>
</dbReference>
<organism evidence="1 2">
    <name type="scientific">Rhodococcoides kyotonense</name>
    <dbReference type="NCBI Taxonomy" id="398843"/>
    <lineage>
        <taxon>Bacteria</taxon>
        <taxon>Bacillati</taxon>
        <taxon>Actinomycetota</taxon>
        <taxon>Actinomycetes</taxon>
        <taxon>Mycobacteriales</taxon>
        <taxon>Nocardiaceae</taxon>
        <taxon>Rhodococcoides</taxon>
    </lineage>
</organism>
<proteinExistence type="predicted"/>